<dbReference type="AlphaFoldDB" id="A0A383TWB5"/>
<dbReference type="InterPro" id="IPR020972">
    <property type="entry name" value="Dermonecrotic/RTX_toxin_MLD"/>
</dbReference>
<dbReference type="Pfam" id="PF20899">
    <property type="entry name" value="PMT_C2"/>
    <property type="match status" value="1"/>
</dbReference>
<dbReference type="OrthoDB" id="5653126at2"/>
<evidence type="ECO:0000313" key="6">
    <source>
        <dbReference type="EMBL" id="SZD71528.1"/>
    </source>
</evidence>
<dbReference type="InterPro" id="IPR054135">
    <property type="entry name" value="ToxA_barrel"/>
</dbReference>
<dbReference type="Gene3D" id="1.20.140.180">
    <property type="match status" value="1"/>
</dbReference>
<organism evidence="6 7">
    <name type="scientific">Candidatus Ornithobacterium hominis</name>
    <dbReference type="NCBI Taxonomy" id="2497989"/>
    <lineage>
        <taxon>Bacteria</taxon>
        <taxon>Pseudomonadati</taxon>
        <taxon>Bacteroidota</taxon>
        <taxon>Flavobacteriia</taxon>
        <taxon>Flavobacteriales</taxon>
        <taxon>Weeksellaceae</taxon>
        <taxon>Ornithobacterium</taxon>
    </lineage>
</organism>
<evidence type="ECO:0000259" key="1">
    <source>
        <dbReference type="Pfam" id="PF11647"/>
    </source>
</evidence>
<evidence type="ECO:0000259" key="4">
    <source>
        <dbReference type="Pfam" id="PF20900"/>
    </source>
</evidence>
<reference evidence="6 7" key="1">
    <citation type="submission" date="2018-09" db="EMBL/GenBank/DDBJ databases">
        <authorList>
            <consortium name="Pathogen Informatics"/>
        </authorList>
    </citation>
    <scope>NUCLEOTIDE SEQUENCE [LARGE SCALE GENOMIC DNA]</scope>
    <source>
        <strain evidence="6 7">OH-22767</strain>
    </source>
</reference>
<dbReference type="SUPFAM" id="SSF54001">
    <property type="entry name" value="Cysteine proteinases"/>
    <property type="match status" value="1"/>
</dbReference>
<keyword evidence="7" id="KW-1185">Reference proteome</keyword>
<evidence type="ECO:0000313" key="7">
    <source>
        <dbReference type="Proteomes" id="UP000262142"/>
    </source>
</evidence>
<feature type="domain" description="Dermonecrotic toxin C3" evidence="4">
    <location>
        <begin position="1092"/>
        <end position="1268"/>
    </location>
</feature>
<feature type="domain" description="Dermonecrotic toxin-like C2" evidence="3">
    <location>
        <begin position="707"/>
        <end position="1062"/>
    </location>
</feature>
<evidence type="ECO:0000259" key="5">
    <source>
        <dbReference type="Pfam" id="PF22771"/>
    </source>
</evidence>
<dbReference type="InterPro" id="IPR038765">
    <property type="entry name" value="Papain-like_cys_pep_sf"/>
</dbReference>
<feature type="domain" description="Dermonecrotic toxin N-terminal" evidence="2">
    <location>
        <begin position="52"/>
        <end position="303"/>
    </location>
</feature>
<evidence type="ECO:0000259" key="3">
    <source>
        <dbReference type="Pfam" id="PF20899"/>
    </source>
</evidence>
<dbReference type="GO" id="GO:0033644">
    <property type="term" value="C:host cell membrane"/>
    <property type="evidence" value="ECO:0007669"/>
    <property type="project" value="UniProtKB-SubCell"/>
</dbReference>
<dbReference type="Gene3D" id="3.40.50.11550">
    <property type="match status" value="1"/>
</dbReference>
<proteinExistence type="predicted"/>
<name>A0A383TWB5_9FLAO</name>
<dbReference type="SUPFAM" id="SSF158842">
    <property type="entry name" value="PMT central region-like"/>
    <property type="match status" value="1"/>
</dbReference>
<dbReference type="Pfam" id="PF11647">
    <property type="entry name" value="MLD"/>
    <property type="match status" value="1"/>
</dbReference>
<dbReference type="Pfam" id="PF22771">
    <property type="entry name" value="ToxA_barrel"/>
    <property type="match status" value="1"/>
</dbReference>
<dbReference type="GO" id="GO:0090729">
    <property type="term" value="F:toxin activity"/>
    <property type="evidence" value="ECO:0007669"/>
    <property type="project" value="UniProtKB-KW"/>
</dbReference>
<dbReference type="GO" id="GO:0005576">
    <property type="term" value="C:extracellular region"/>
    <property type="evidence" value="ECO:0007669"/>
    <property type="project" value="UniProtKB-SubCell"/>
</dbReference>
<dbReference type="InterPro" id="IPR048461">
    <property type="entry name" value="ToxA-like_C2"/>
</dbReference>
<dbReference type="Proteomes" id="UP000262142">
    <property type="component" value="Unassembled WGS sequence"/>
</dbReference>
<dbReference type="Pfam" id="PF20178">
    <property type="entry name" value="ToxA_N"/>
    <property type="match status" value="1"/>
</dbReference>
<dbReference type="Pfam" id="PF20900">
    <property type="entry name" value="PMT_C3"/>
    <property type="match status" value="1"/>
</dbReference>
<feature type="domain" description="Dermonecrotic toxin barrel-like" evidence="5">
    <location>
        <begin position="489"/>
        <end position="552"/>
    </location>
</feature>
<dbReference type="CDD" id="cd16840">
    <property type="entry name" value="toxin_MLD"/>
    <property type="match status" value="1"/>
</dbReference>
<dbReference type="InterPro" id="IPR046673">
    <property type="entry name" value="ToxA_N"/>
</dbReference>
<feature type="domain" description="Dermonecrotic/RTX toxin membrane localization" evidence="1">
    <location>
        <begin position="572"/>
        <end position="651"/>
    </location>
</feature>
<evidence type="ECO:0000259" key="2">
    <source>
        <dbReference type="Pfam" id="PF20178"/>
    </source>
</evidence>
<dbReference type="RefSeq" id="WP_119059037.1">
    <property type="nucleotide sequence ID" value="NZ_UNSC01000002.1"/>
</dbReference>
<protein>
    <submittedName>
        <fullName evidence="6">PMT</fullName>
    </submittedName>
</protein>
<dbReference type="Gene3D" id="3.10.670.10">
    <property type="entry name" value="Secreted effector protein ssei"/>
    <property type="match status" value="1"/>
</dbReference>
<sequence length="1271" mass="145467">MELSNTYFTDYQIKGKSVSQIFAELLNDRNKAFSINQKDWQEQYVRSFAQMLDSMPEPRKIVKEILARELEKKGLQPIDPDAVYLNKFGQADKSSDEQYYNHESGSLVWSYKLTDACLMNVLGKYYYDDWDILYSDVSVGLYTEGSAADSWGAHNIVPIMPIEIFNIFYYYPIYKEFNRQVENFWQQYKDRYMHYLEDNFLLSGVVQYKNKMLSENAFSIIRKVYNHQDDIEAKFLKIYGYASTDIMIIRDLKDATGLLILYIPGARFPFIEFLTSSDCRNWIKQHIENPFLRNSFANHFSIYERQDGLEYSGVDTALKGIAEDTWDIGYIDFDHHTVLSVNLFATVADKTQKRMQADGDVQIKSDSELTRDHVYNFIHGMLSQLYYFEALVPEILIPLNLTLSLTELGLSVDKMVDGDTYEERKYGVGEFVTSFLFLGINMLPFFAEAISYMKQFDLKKIPKYSNEEEVIKTYFNVSAEDVLIDTPAITPEGEDAGKTFLARLADENNELVVFKPLAGNKYIRLNPTTHEEIPGELISKVYSSNLEKMVYVRSGLKGGAPYSPLELDFSAVMSVADLRKKAAVIGKPIGKSYKKIIEKLDHWHTITTFEEKSKSAFELIHLIRKYKIEHPESRRIPAFDSLEEELKGALFTDGMNDLQKNLIKMLDKVGAEATSILYKSVLQEIKGIDIGKTGTLVLFAENNYTTYPFAGFAEELPTQLSFTPYYVIPETSEFSILEHAYYNDSLFEGLGFDNNIDVLKYTIERIKSENLLSEIEEIDNKLYIGYNFEELNQIISTFSCAEETQYSEYPLTFIQMLQELGSIKGQGIPEKGLMHVYSSAKYYQDTVEKRMNTVETAFQISDNYDFSIWDNNFPGNQNYIEFLKNQETTNSAISTAVSTSMGVAFDDSAESLRFITENLETFYEEGIRNIFVRRLNHRLLKRDIALYLRGENMTDRLNAALLTTLEHGHDLYRALIREAKKIKINVIPTGGHDGIISGALDIYESYYANVEQTIREFNLINDSSGKFLIITPPTALRPIAGIHAPFPNIAELTNIPVLKVTENKLLDLSVAIGREKLDVRVPAWTEFVPLDGKVLGWKTYGGKDYLKPNQSTRRDLFIKGRDAHQATELLNEIDVLKGHIADLATASSGSCASVSAKVLQNLRTLGYNTGRGYSLAYWKKRGNDYFPFNHTATSVWLQNEEFVVDATHLQFPHAPEDAEQIIVQRPEDWAEEIASRAEAIRPWLEHGLKGVSVIGYFEPPIYTKPRILKQP</sequence>
<gene>
    <name evidence="6" type="primary">toxA</name>
    <name evidence="6" type="ORF">SAMEA104719789_00575</name>
</gene>
<dbReference type="EMBL" id="UNSC01000002">
    <property type="protein sequence ID" value="SZD71528.1"/>
    <property type="molecule type" value="Genomic_DNA"/>
</dbReference>
<dbReference type="SUPFAM" id="SSF159501">
    <property type="entry name" value="EreA/ChaN-like"/>
    <property type="match status" value="1"/>
</dbReference>
<accession>A0A383TWB5</accession>
<dbReference type="InterPro" id="IPR048460">
    <property type="entry name" value="ToxA_C3"/>
</dbReference>